<dbReference type="PROSITE" id="PS00409">
    <property type="entry name" value="PROKAR_NTER_METHYL"/>
    <property type="match status" value="1"/>
</dbReference>
<gene>
    <name evidence="2" type="ORF">AX018_105320</name>
</gene>
<dbReference type="GO" id="GO:0043683">
    <property type="term" value="P:type IV pilus assembly"/>
    <property type="evidence" value="ECO:0007669"/>
    <property type="project" value="InterPro"/>
</dbReference>
<dbReference type="Pfam" id="PF16074">
    <property type="entry name" value="PilW"/>
    <property type="match status" value="1"/>
</dbReference>
<reference evidence="2 3" key="1">
    <citation type="submission" date="2018-06" db="EMBL/GenBank/DDBJ databases">
        <title>Genomic Encyclopedia of Archaeal and Bacterial Type Strains, Phase II (KMG-II): from individual species to whole genera.</title>
        <authorList>
            <person name="Goeker M."/>
        </authorList>
    </citation>
    <scope>NUCLEOTIDE SEQUENCE [LARGE SCALE GENOMIC DNA]</scope>
    <source>
        <strain evidence="2 3">CFPB 3232</strain>
    </source>
</reference>
<dbReference type="Pfam" id="PF07963">
    <property type="entry name" value="N_methyl"/>
    <property type="match status" value="1"/>
</dbReference>
<sequence>MSKPTCSHLSRHSQQGLTLVELLVAMAVSLLVVMAAVAAMSTARAGFRSVDAASQLRDNGRLAESIMRRIILQGGFINARYAVNVGSDFPLPAQNTEPNIKGFNNAGFDAGLATGSATSAGGGNAGLNGSDLLIVRYQSGEVTPGGAGDRTMIGCDGTVETPPVNAADRMVSVFYVDTPAGTGQPSLMCARRCVSAPSGFCSTPLVEGVENLQVLYGVDGVTPGGVVTEATDTIPKQYLRADQLTSASNTATLANWRRVRSIRVGMVLRGPAGSAPETAVPAQYPLGTRGVMDTVADPGSAFASQRDARLRQSVTFTVHLRNPQDNL</sequence>
<accession>A0A328Z1P5</accession>
<dbReference type="NCBIfam" id="TIGR02532">
    <property type="entry name" value="IV_pilin_GFxxxE"/>
    <property type="match status" value="1"/>
</dbReference>
<keyword evidence="3" id="KW-1185">Reference proteome</keyword>
<dbReference type="InterPro" id="IPR012902">
    <property type="entry name" value="N_methyl_site"/>
</dbReference>
<keyword evidence="1" id="KW-0812">Transmembrane</keyword>
<keyword evidence="1" id="KW-1133">Transmembrane helix</keyword>
<protein>
    <submittedName>
        <fullName evidence="2">Type IV pilus assembly protein PilW</fullName>
    </submittedName>
</protein>
<dbReference type="AlphaFoldDB" id="A0A328Z1P5"/>
<organism evidence="2 3">
    <name type="scientific">Paracidovorax anthurii</name>
    <dbReference type="NCBI Taxonomy" id="78229"/>
    <lineage>
        <taxon>Bacteria</taxon>
        <taxon>Pseudomonadati</taxon>
        <taxon>Pseudomonadota</taxon>
        <taxon>Betaproteobacteria</taxon>
        <taxon>Burkholderiales</taxon>
        <taxon>Comamonadaceae</taxon>
        <taxon>Paracidovorax</taxon>
    </lineage>
</organism>
<feature type="transmembrane region" description="Helical" evidence="1">
    <location>
        <begin position="20"/>
        <end position="40"/>
    </location>
</feature>
<keyword evidence="1" id="KW-0472">Membrane</keyword>
<name>A0A328Z1P5_9BURK</name>
<dbReference type="RefSeq" id="WP_111881011.1">
    <property type="nucleotide sequence ID" value="NZ_CBCSGC010000034.1"/>
</dbReference>
<proteinExistence type="predicted"/>
<dbReference type="OrthoDB" id="8780389at2"/>
<evidence type="ECO:0000313" key="3">
    <source>
        <dbReference type="Proteomes" id="UP000248856"/>
    </source>
</evidence>
<evidence type="ECO:0000313" key="2">
    <source>
        <dbReference type="EMBL" id="RAR76166.1"/>
    </source>
</evidence>
<dbReference type="EMBL" id="QLTA01000053">
    <property type="protein sequence ID" value="RAR76166.1"/>
    <property type="molecule type" value="Genomic_DNA"/>
</dbReference>
<comment type="caution">
    <text evidence="2">The sequence shown here is derived from an EMBL/GenBank/DDBJ whole genome shotgun (WGS) entry which is preliminary data.</text>
</comment>
<evidence type="ECO:0000256" key="1">
    <source>
        <dbReference type="SAM" id="Phobius"/>
    </source>
</evidence>
<dbReference type="InterPro" id="IPR032092">
    <property type="entry name" value="PilW"/>
</dbReference>
<dbReference type="Proteomes" id="UP000248856">
    <property type="component" value="Unassembled WGS sequence"/>
</dbReference>